<comment type="caution">
    <text evidence="1">The sequence shown here is derived from an EMBL/GenBank/DDBJ whole genome shotgun (WGS) entry which is preliminary data.</text>
</comment>
<evidence type="ECO:0000313" key="1">
    <source>
        <dbReference type="EMBL" id="EHC18821.1"/>
    </source>
</evidence>
<organism evidence="1 2">
    <name type="scientific">Fischerella thermalis JSC-11</name>
    <dbReference type="NCBI Taxonomy" id="741277"/>
    <lineage>
        <taxon>Bacteria</taxon>
        <taxon>Bacillati</taxon>
        <taxon>Cyanobacteriota</taxon>
        <taxon>Cyanophyceae</taxon>
        <taxon>Nostocales</taxon>
        <taxon>Hapalosiphonaceae</taxon>
        <taxon>Fischerella</taxon>
    </lineage>
</organism>
<keyword evidence="2" id="KW-1185">Reference proteome</keyword>
<gene>
    <name evidence="1" type="ORF">FJSC11DRAFT_0801</name>
</gene>
<proteinExistence type="predicted"/>
<reference evidence="1 2" key="1">
    <citation type="submission" date="2011-09" db="EMBL/GenBank/DDBJ databases">
        <title>The draft genome of Fischerella sp. JSC-11.</title>
        <authorList>
            <consortium name="US DOE Joint Genome Institute (JGI-PGF)"/>
            <person name="Lucas S."/>
            <person name="Han J."/>
            <person name="Lapidus A."/>
            <person name="Cheng J.-F."/>
            <person name="Goodwin L."/>
            <person name="Pitluck S."/>
            <person name="Peters L."/>
            <person name="Land M.L."/>
            <person name="Hauser L."/>
            <person name="Sarkisova S."/>
            <person name="Bryant D.A."/>
            <person name="Brown I."/>
            <person name="Woyke T.J."/>
        </authorList>
    </citation>
    <scope>NUCLEOTIDE SEQUENCE [LARGE SCALE GENOMIC DNA]</scope>
    <source>
        <strain evidence="1 2">JSC-11</strain>
    </source>
</reference>
<sequence>MPKIYENKLYMQLLYSYPLQLQMTQADKGYLQKVQSTTKKIFKQPPKQRGQNSWQLQTLTDCNHLW</sequence>
<evidence type="ECO:0000313" key="2">
    <source>
        <dbReference type="Proteomes" id="UP000004344"/>
    </source>
</evidence>
<dbReference type="Proteomes" id="UP000004344">
    <property type="component" value="Unassembled WGS sequence"/>
</dbReference>
<dbReference type="EMBL" id="AGIZ01000002">
    <property type="protein sequence ID" value="EHC18821.1"/>
    <property type="molecule type" value="Genomic_DNA"/>
</dbReference>
<name>G6FPM1_9CYAN</name>
<protein>
    <submittedName>
        <fullName evidence="1">Uncharacterized protein</fullName>
    </submittedName>
</protein>
<dbReference type="AlphaFoldDB" id="G6FPM1"/>
<accession>G6FPM1</accession>